<keyword evidence="13" id="KW-1185">Reference proteome</keyword>
<dbReference type="EMBL" id="CP001843">
    <property type="protein sequence ID" value="AEF86533.1"/>
    <property type="molecule type" value="Genomic_DNA"/>
</dbReference>
<dbReference type="PANTHER" id="PTHR48111:SF73">
    <property type="entry name" value="ALKALINE PHOSPHATASE SYNTHESIS TRANSCRIPTIONAL REGULATORY PROTEIN PHOP"/>
    <property type="match status" value="1"/>
</dbReference>
<dbReference type="Proteomes" id="UP000009223">
    <property type="component" value="Chromosome"/>
</dbReference>
<keyword evidence="4" id="KW-0805">Transcription regulation</keyword>
<dbReference type="GO" id="GO:0006355">
    <property type="term" value="P:regulation of DNA-templated transcription"/>
    <property type="evidence" value="ECO:0007669"/>
    <property type="project" value="InterPro"/>
</dbReference>
<evidence type="ECO:0000256" key="5">
    <source>
        <dbReference type="ARBA" id="ARBA00023125"/>
    </source>
</evidence>
<dbReference type="STRING" id="545694.TREPR_0582"/>
<dbReference type="CDD" id="cd17574">
    <property type="entry name" value="REC_OmpR"/>
    <property type="match status" value="1"/>
</dbReference>
<evidence type="ECO:0000256" key="8">
    <source>
        <dbReference type="PROSITE-ProRule" id="PRU00169"/>
    </source>
</evidence>
<dbReference type="SUPFAM" id="SSF46894">
    <property type="entry name" value="C-terminal effector domain of the bipartite response regulators"/>
    <property type="match status" value="1"/>
</dbReference>
<dbReference type="HOGENOM" id="CLU_000445_30_4_12"/>
<dbReference type="Gene3D" id="3.40.50.2300">
    <property type="match status" value="1"/>
</dbReference>
<dbReference type="GO" id="GO:0000976">
    <property type="term" value="F:transcription cis-regulatory region binding"/>
    <property type="evidence" value="ECO:0007669"/>
    <property type="project" value="TreeGrafter"/>
</dbReference>
<proteinExistence type="predicted"/>
<dbReference type="CDD" id="cd00383">
    <property type="entry name" value="trans_reg_C"/>
    <property type="match status" value="1"/>
</dbReference>
<dbReference type="SUPFAM" id="SSF52172">
    <property type="entry name" value="CheY-like"/>
    <property type="match status" value="1"/>
</dbReference>
<evidence type="ECO:0000256" key="6">
    <source>
        <dbReference type="ARBA" id="ARBA00023163"/>
    </source>
</evidence>
<accession>F5YKR0</accession>
<evidence type="ECO:0000313" key="13">
    <source>
        <dbReference type="Proteomes" id="UP000009223"/>
    </source>
</evidence>
<evidence type="ECO:0000256" key="2">
    <source>
        <dbReference type="ARBA" id="ARBA00022553"/>
    </source>
</evidence>
<dbReference type="PROSITE" id="PS51755">
    <property type="entry name" value="OMPR_PHOB"/>
    <property type="match status" value="1"/>
</dbReference>
<dbReference type="InterPro" id="IPR036388">
    <property type="entry name" value="WH-like_DNA-bd_sf"/>
</dbReference>
<evidence type="ECO:0000256" key="7">
    <source>
        <dbReference type="ARBA" id="ARBA00024735"/>
    </source>
</evidence>
<dbReference type="SMART" id="SM00862">
    <property type="entry name" value="Trans_reg_C"/>
    <property type="match status" value="1"/>
</dbReference>
<evidence type="ECO:0000256" key="4">
    <source>
        <dbReference type="ARBA" id="ARBA00023015"/>
    </source>
</evidence>
<dbReference type="RefSeq" id="WP_015709442.1">
    <property type="nucleotide sequence ID" value="NC_015578.1"/>
</dbReference>
<feature type="domain" description="Response regulatory" evidence="10">
    <location>
        <begin position="3"/>
        <end position="116"/>
    </location>
</feature>
<keyword evidence="2 8" id="KW-0597">Phosphoprotein</keyword>
<evidence type="ECO:0000259" key="11">
    <source>
        <dbReference type="PROSITE" id="PS51755"/>
    </source>
</evidence>
<dbReference type="Pfam" id="PF00072">
    <property type="entry name" value="Response_reg"/>
    <property type="match status" value="1"/>
</dbReference>
<evidence type="ECO:0000259" key="10">
    <source>
        <dbReference type="PROSITE" id="PS50110"/>
    </source>
</evidence>
<dbReference type="InterPro" id="IPR039420">
    <property type="entry name" value="WalR-like"/>
</dbReference>
<dbReference type="PROSITE" id="PS50110">
    <property type="entry name" value="RESPONSE_REGULATORY"/>
    <property type="match status" value="1"/>
</dbReference>
<gene>
    <name evidence="12" type="ordered locus">TREPR_0582</name>
</gene>
<protein>
    <recommendedName>
        <fullName evidence="1">Phosphate regulon transcriptional regulatory protein PhoB</fullName>
    </recommendedName>
</protein>
<dbReference type="Gene3D" id="1.10.10.10">
    <property type="entry name" value="Winged helix-like DNA-binding domain superfamily/Winged helix DNA-binding domain"/>
    <property type="match status" value="1"/>
</dbReference>
<organism evidence="12 13">
    <name type="scientific">Treponema primitia (strain ATCC BAA-887 / DSM 12427 / ZAS-2)</name>
    <dbReference type="NCBI Taxonomy" id="545694"/>
    <lineage>
        <taxon>Bacteria</taxon>
        <taxon>Pseudomonadati</taxon>
        <taxon>Spirochaetota</taxon>
        <taxon>Spirochaetia</taxon>
        <taxon>Spirochaetales</taxon>
        <taxon>Treponemataceae</taxon>
        <taxon>Treponema</taxon>
    </lineage>
</organism>
<keyword evidence="6" id="KW-0804">Transcription</keyword>
<dbReference type="SMART" id="SM00448">
    <property type="entry name" value="REC"/>
    <property type="match status" value="1"/>
</dbReference>
<dbReference type="GO" id="GO:0000156">
    <property type="term" value="F:phosphorelay response regulator activity"/>
    <property type="evidence" value="ECO:0007669"/>
    <property type="project" value="TreeGrafter"/>
</dbReference>
<dbReference type="GO" id="GO:0032993">
    <property type="term" value="C:protein-DNA complex"/>
    <property type="evidence" value="ECO:0007669"/>
    <property type="project" value="TreeGrafter"/>
</dbReference>
<comment type="function">
    <text evidence="7">This protein is a positive regulator for the phosphate regulon. Transcription of this operon is positively regulated by PhoB and PhoR when phosphate is limited.</text>
</comment>
<dbReference type="InterPro" id="IPR001867">
    <property type="entry name" value="OmpR/PhoB-type_DNA-bd"/>
</dbReference>
<dbReference type="Pfam" id="PF00486">
    <property type="entry name" value="Trans_reg_C"/>
    <property type="match status" value="1"/>
</dbReference>
<evidence type="ECO:0000256" key="3">
    <source>
        <dbReference type="ARBA" id="ARBA00023012"/>
    </source>
</evidence>
<reference evidence="12 13" key="2">
    <citation type="journal article" date="2011" name="ISME J.">
        <title>RNA-seq reveals cooperative metabolic interactions between two termite-gut spirochete species in co-culture.</title>
        <authorList>
            <person name="Rosenthal A.Z."/>
            <person name="Matson E.G."/>
            <person name="Eldar A."/>
            <person name="Leadbetter J.R."/>
        </authorList>
    </citation>
    <scope>NUCLEOTIDE SEQUENCE [LARGE SCALE GENOMIC DNA]</scope>
    <source>
        <strain evidence="13">ATCC BAA-887 / DSM 12427 / ZAS-2</strain>
    </source>
</reference>
<evidence type="ECO:0000256" key="1">
    <source>
        <dbReference type="ARBA" id="ARBA00013332"/>
    </source>
</evidence>
<dbReference type="FunFam" id="3.40.50.2300:FF:000001">
    <property type="entry name" value="DNA-binding response regulator PhoB"/>
    <property type="match status" value="1"/>
</dbReference>
<dbReference type="InterPro" id="IPR011006">
    <property type="entry name" value="CheY-like_superfamily"/>
</dbReference>
<name>F5YKR0_TREPZ</name>
<dbReference type="GO" id="GO:0005829">
    <property type="term" value="C:cytosol"/>
    <property type="evidence" value="ECO:0007669"/>
    <property type="project" value="TreeGrafter"/>
</dbReference>
<dbReference type="eggNOG" id="COG0745">
    <property type="taxonomic scope" value="Bacteria"/>
</dbReference>
<dbReference type="Gene3D" id="6.10.250.690">
    <property type="match status" value="1"/>
</dbReference>
<dbReference type="AlphaFoldDB" id="F5YKR0"/>
<reference evidence="13" key="1">
    <citation type="submission" date="2009-12" db="EMBL/GenBank/DDBJ databases">
        <title>Complete sequence of Treponema primitia strain ZAS-2.</title>
        <authorList>
            <person name="Tetu S.G."/>
            <person name="Matson E."/>
            <person name="Ren Q."/>
            <person name="Seshadri R."/>
            <person name="Elbourne L."/>
            <person name="Hassan K.A."/>
            <person name="Durkin A."/>
            <person name="Radune D."/>
            <person name="Mohamoud Y."/>
            <person name="Shay R."/>
            <person name="Jin S."/>
            <person name="Zhang X."/>
            <person name="Lucey K."/>
            <person name="Ballor N.R."/>
            <person name="Ottesen E."/>
            <person name="Rosenthal R."/>
            <person name="Allen A."/>
            <person name="Leadbetter J.R."/>
            <person name="Paulsen I.T."/>
        </authorList>
    </citation>
    <scope>NUCLEOTIDE SEQUENCE [LARGE SCALE GENOMIC DNA]</scope>
    <source>
        <strain evidence="13">ATCC BAA-887 / DSM 12427 / ZAS-2</strain>
    </source>
</reference>
<feature type="modified residue" description="4-aspartylphosphate" evidence="8">
    <location>
        <position position="52"/>
    </location>
</feature>
<feature type="domain" description="OmpR/PhoB-type" evidence="11">
    <location>
        <begin position="139"/>
        <end position="238"/>
    </location>
</feature>
<dbReference type="FunFam" id="1.10.10.10:FF:000018">
    <property type="entry name" value="DNA-binding response regulator ResD"/>
    <property type="match status" value="1"/>
</dbReference>
<dbReference type="KEGG" id="tpi:TREPR_0582"/>
<dbReference type="PANTHER" id="PTHR48111">
    <property type="entry name" value="REGULATOR OF RPOS"/>
    <property type="match status" value="1"/>
</dbReference>
<keyword evidence="3" id="KW-0902">Two-component regulatory system</keyword>
<keyword evidence="5 9" id="KW-0238">DNA-binding</keyword>
<evidence type="ECO:0000313" key="12">
    <source>
        <dbReference type="EMBL" id="AEF86533.1"/>
    </source>
</evidence>
<sequence>MNTVLVVDDEAKILDIVKSYLEKSGYRALTAGTGKEALAALRSNKVSLLLLDLMLPDFSGEELCRKVRSESDMPIIMMTAKVDEESIIRGLRIGADDYVTKPFSPRQLMARVAAALRRADGPSSGTGPGEGRNLQRSFPRILSWEALSADTGNRRVTKNGATLPLTPNEYKILILLMSRPQKIFTRDEIIDSIKGDDYDGFDRAIDSHIKNLRQKIEDDPRSPRYILTVYGMGYRFGGEDGL</sequence>
<dbReference type="InterPro" id="IPR016032">
    <property type="entry name" value="Sig_transdc_resp-reg_C-effctor"/>
</dbReference>
<feature type="DNA-binding region" description="OmpR/PhoB-type" evidence="9">
    <location>
        <begin position="139"/>
        <end position="238"/>
    </location>
</feature>
<dbReference type="OrthoDB" id="341603at2"/>
<evidence type="ECO:0000256" key="9">
    <source>
        <dbReference type="PROSITE-ProRule" id="PRU01091"/>
    </source>
</evidence>
<dbReference type="InterPro" id="IPR001789">
    <property type="entry name" value="Sig_transdc_resp-reg_receiver"/>
</dbReference>